<protein>
    <recommendedName>
        <fullName evidence="4">Transposase</fullName>
    </recommendedName>
</protein>
<feature type="compositionally biased region" description="Basic and acidic residues" evidence="1">
    <location>
        <begin position="93"/>
        <end position="105"/>
    </location>
</feature>
<evidence type="ECO:0000313" key="3">
    <source>
        <dbReference type="Proteomes" id="UP001250858"/>
    </source>
</evidence>
<accession>A0ABY9RPA9</accession>
<dbReference type="RefSeq" id="WP_246094939.1">
    <property type="nucleotide sequence ID" value="NZ_CP133762.1"/>
</dbReference>
<evidence type="ECO:0000256" key="1">
    <source>
        <dbReference type="SAM" id="MobiDB-lite"/>
    </source>
</evidence>
<dbReference type="Proteomes" id="UP001250858">
    <property type="component" value="Chromosome"/>
</dbReference>
<dbReference type="EMBL" id="CP133762">
    <property type="protein sequence ID" value="WMX44032.1"/>
    <property type="molecule type" value="Genomic_DNA"/>
</dbReference>
<name>A0ABY9RPA9_9ACTN</name>
<sequence>MRQGLSSKEACRIVGINPETGRRWRNGRCASGGSKAAPPIHEVVPPSAPSPYLNEADRIHRADRLREKATVRVIAAELGRLTHTATVTARPLPDQRPDRERRNRR</sequence>
<feature type="region of interest" description="Disordered" evidence="1">
    <location>
        <begin position="24"/>
        <end position="52"/>
    </location>
</feature>
<proteinExistence type="predicted"/>
<evidence type="ECO:0008006" key="4">
    <source>
        <dbReference type="Google" id="ProtNLM"/>
    </source>
</evidence>
<keyword evidence="3" id="KW-1185">Reference proteome</keyword>
<gene>
    <name evidence="2" type="ORF">RGF97_02975</name>
</gene>
<reference evidence="2 3" key="1">
    <citation type="submission" date="2023-09" db="EMBL/GenBank/DDBJ databases">
        <title>Complete genome of Streptomyces roseicoloratus T14.</title>
        <authorList>
            <person name="Bashizi T."/>
            <person name="Kim M.-J."/>
            <person name="Lee G."/>
            <person name="Tagele S.B."/>
            <person name="Shin J.-H."/>
        </authorList>
    </citation>
    <scope>NUCLEOTIDE SEQUENCE [LARGE SCALE GENOMIC DNA]</scope>
    <source>
        <strain evidence="2 3">T14</strain>
    </source>
</reference>
<evidence type="ECO:0000313" key="2">
    <source>
        <dbReference type="EMBL" id="WMX44032.1"/>
    </source>
</evidence>
<organism evidence="2 3">
    <name type="scientific">Streptomyces roseicoloratus</name>
    <dbReference type="NCBI Taxonomy" id="2508722"/>
    <lineage>
        <taxon>Bacteria</taxon>
        <taxon>Bacillati</taxon>
        <taxon>Actinomycetota</taxon>
        <taxon>Actinomycetes</taxon>
        <taxon>Kitasatosporales</taxon>
        <taxon>Streptomycetaceae</taxon>
        <taxon>Streptomyces</taxon>
    </lineage>
</organism>
<feature type="region of interest" description="Disordered" evidence="1">
    <location>
        <begin position="85"/>
        <end position="105"/>
    </location>
</feature>